<comment type="caution">
    <text evidence="5">The sequence shown here is derived from an EMBL/GenBank/DDBJ whole genome shotgun (WGS) entry which is preliminary data.</text>
</comment>
<feature type="active site" description="For sulfotransferase activity" evidence="2">
    <location>
        <position position="225"/>
    </location>
</feature>
<dbReference type="InterPro" id="IPR037359">
    <property type="entry name" value="NST/OST"/>
</dbReference>
<dbReference type="Gene3D" id="3.40.50.300">
    <property type="entry name" value="P-loop containing nucleotide triphosphate hydrolases"/>
    <property type="match status" value="1"/>
</dbReference>
<feature type="binding site" evidence="3">
    <location>
        <position position="322"/>
    </location>
    <ligand>
        <name>3'-phosphoadenylyl sulfate</name>
        <dbReference type="ChEBI" id="CHEBI:58339"/>
    </ligand>
</feature>
<name>A0A2P6V365_9CHLO</name>
<evidence type="ECO:0000313" key="6">
    <source>
        <dbReference type="Proteomes" id="UP000239649"/>
    </source>
</evidence>
<dbReference type="OrthoDB" id="411451at2759"/>
<evidence type="ECO:0000313" key="5">
    <source>
        <dbReference type="EMBL" id="PSC68517.1"/>
    </source>
</evidence>
<dbReference type="InterPro" id="IPR027417">
    <property type="entry name" value="P-loop_NTPase"/>
</dbReference>
<evidence type="ECO:0000256" key="4">
    <source>
        <dbReference type="SAM" id="MobiDB-lite"/>
    </source>
</evidence>
<organism evidence="5 6">
    <name type="scientific">Micractinium conductrix</name>
    <dbReference type="NCBI Taxonomy" id="554055"/>
    <lineage>
        <taxon>Eukaryota</taxon>
        <taxon>Viridiplantae</taxon>
        <taxon>Chlorophyta</taxon>
        <taxon>core chlorophytes</taxon>
        <taxon>Trebouxiophyceae</taxon>
        <taxon>Chlorellales</taxon>
        <taxon>Chlorellaceae</taxon>
        <taxon>Chlorella clade</taxon>
        <taxon>Micractinium</taxon>
    </lineage>
</organism>
<reference evidence="5 6" key="1">
    <citation type="journal article" date="2018" name="Plant J.">
        <title>Genome sequences of Chlorella sorokiniana UTEX 1602 and Micractinium conductrix SAG 241.80: implications to maltose excretion by a green alga.</title>
        <authorList>
            <person name="Arriola M.B."/>
            <person name="Velmurugan N."/>
            <person name="Zhang Y."/>
            <person name="Plunkett M.H."/>
            <person name="Hondzo H."/>
            <person name="Barney B.M."/>
        </authorList>
    </citation>
    <scope>NUCLEOTIDE SEQUENCE [LARGE SCALE GENOMIC DNA]</scope>
    <source>
        <strain evidence="5 6">SAG 241.80</strain>
    </source>
</reference>
<keyword evidence="1" id="KW-0808">Transferase</keyword>
<dbReference type="PANTHER" id="PTHR10605:SF56">
    <property type="entry name" value="BIFUNCTIONAL HEPARAN SULFATE N-DEACETYLASE_N-SULFOTRANSFERASE"/>
    <property type="match status" value="1"/>
</dbReference>
<keyword evidence="6" id="KW-1185">Reference proteome</keyword>
<dbReference type="Proteomes" id="UP000239649">
    <property type="component" value="Unassembled WGS sequence"/>
</dbReference>
<dbReference type="SUPFAM" id="SSF52540">
    <property type="entry name" value="P-loop containing nucleoside triphosphate hydrolases"/>
    <property type="match status" value="1"/>
</dbReference>
<dbReference type="EMBL" id="LHPF02000036">
    <property type="protein sequence ID" value="PSC68517.1"/>
    <property type="molecule type" value="Genomic_DNA"/>
</dbReference>
<evidence type="ECO:0000256" key="2">
    <source>
        <dbReference type="PIRSR" id="PIRSR637359-1"/>
    </source>
</evidence>
<accession>A0A2P6V365</accession>
<dbReference type="PANTHER" id="PTHR10605">
    <property type="entry name" value="HEPARAN SULFATE SULFOTRANSFERASE"/>
    <property type="match status" value="1"/>
</dbReference>
<feature type="region of interest" description="Disordered" evidence="4">
    <location>
        <begin position="77"/>
        <end position="114"/>
    </location>
</feature>
<dbReference type="Pfam" id="PF13469">
    <property type="entry name" value="Sulfotransfer_3"/>
    <property type="match status" value="1"/>
</dbReference>
<proteinExistence type="predicted"/>
<sequence>MGSLVSRRPDTRSSAAALVLTAAILLLAAYSALRPSSTPPGMPNHVRVQLQLDTGGSGAVLEAEGEQEQVQAVLEAARAEGSEGDASMLRQQQAVEQQLQEVEESGARQQQQQQQGAATQQQEVKQQQQQQGAATQQQEVKQQQQQQEPSKQQAGAGAPQRWAVLSKPPVGQAKSAAQRSAEFAHFVSQCYYTADPFACLSRQADVEPGPGQFRFPHFMVVGFQKCATTSLFHHLSGHPQIQNPGNKEPEFYTRTCAYNAMRCMKMDQRDYLREILSFKEAGKKNFTVAGFEGSTHYVLEGRWLAAQLHDLFPWLKIVVSMREPISQAIAMIFHNIEHNRTPPCYTENNNKIYKCVLEDLDYESNYARAMRPWLKHFPLEQVHMVQYENITSGEGMAPALRGIKRFLGIKPALPDDDLGLYNFRHQRKHKQGWRMTRAQYLDLVAKARRNAQDVAALVRQGGWADADGWVENWEKAWQQNLDESCEPEQDGICMIKVT</sequence>
<feature type="binding site" evidence="3">
    <location>
        <position position="421"/>
    </location>
    <ligand>
        <name>3'-phosphoadenylyl sulfate</name>
        <dbReference type="ChEBI" id="CHEBI:58339"/>
    </ligand>
</feature>
<protein>
    <submittedName>
        <fullName evidence="5">Sulfotransferase</fullName>
    </submittedName>
</protein>
<feature type="region of interest" description="Disordered" evidence="4">
    <location>
        <begin position="139"/>
        <end position="160"/>
    </location>
</feature>
<dbReference type="GO" id="GO:0008146">
    <property type="term" value="F:sulfotransferase activity"/>
    <property type="evidence" value="ECO:0007669"/>
    <property type="project" value="InterPro"/>
</dbReference>
<gene>
    <name evidence="5" type="ORF">C2E20_7903</name>
</gene>
<dbReference type="AlphaFoldDB" id="A0A2P6V365"/>
<evidence type="ECO:0000256" key="1">
    <source>
        <dbReference type="ARBA" id="ARBA00022679"/>
    </source>
</evidence>
<feature type="compositionally biased region" description="Low complexity" evidence="4">
    <location>
        <begin position="91"/>
        <end position="100"/>
    </location>
</feature>
<evidence type="ECO:0000256" key="3">
    <source>
        <dbReference type="PIRSR" id="PIRSR637359-2"/>
    </source>
</evidence>